<gene>
    <name evidence="3" type="ORF">EV356DRAFT_506458</name>
</gene>
<dbReference type="EMBL" id="ML991822">
    <property type="protein sequence ID" value="KAF2231829.1"/>
    <property type="molecule type" value="Genomic_DNA"/>
</dbReference>
<protein>
    <recommendedName>
        <fullName evidence="5">MARVEL domain-containing protein</fullName>
    </recommendedName>
</protein>
<evidence type="ECO:0000256" key="1">
    <source>
        <dbReference type="SAM" id="MobiDB-lite"/>
    </source>
</evidence>
<feature type="region of interest" description="Disordered" evidence="1">
    <location>
        <begin position="1"/>
        <end position="26"/>
    </location>
</feature>
<sequence>MFGFGKRSGKTSADTASYSGSQPGSSSDKLYKLYAAFIRFVQFCLALAVIGIYSPYLVHAHNQHKYYDPRWMYATLVGAATGLTALVLIIITLLNRFARMSIPIHIVFLLIWDAFMALNWVIVTGIFGVMYGKEKPEGDKGIIEMKNAVWVDLAEMLLFLITIAVAASQIHRARRSAKAYDV</sequence>
<reference evidence="3" key="1">
    <citation type="journal article" date="2020" name="Stud. Mycol.">
        <title>101 Dothideomycetes genomes: a test case for predicting lifestyles and emergence of pathogens.</title>
        <authorList>
            <person name="Haridas S."/>
            <person name="Albert R."/>
            <person name="Binder M."/>
            <person name="Bloem J."/>
            <person name="Labutti K."/>
            <person name="Salamov A."/>
            <person name="Andreopoulos B."/>
            <person name="Baker S."/>
            <person name="Barry K."/>
            <person name="Bills G."/>
            <person name="Bluhm B."/>
            <person name="Cannon C."/>
            <person name="Castanera R."/>
            <person name="Culley D."/>
            <person name="Daum C."/>
            <person name="Ezra D."/>
            <person name="Gonzalez J."/>
            <person name="Henrissat B."/>
            <person name="Kuo A."/>
            <person name="Liang C."/>
            <person name="Lipzen A."/>
            <person name="Lutzoni F."/>
            <person name="Magnuson J."/>
            <person name="Mondo S."/>
            <person name="Nolan M."/>
            <person name="Ohm R."/>
            <person name="Pangilinan J."/>
            <person name="Park H.-J."/>
            <person name="Ramirez L."/>
            <person name="Alfaro M."/>
            <person name="Sun H."/>
            <person name="Tritt A."/>
            <person name="Yoshinaga Y."/>
            <person name="Zwiers L.-H."/>
            <person name="Turgeon B."/>
            <person name="Goodwin S."/>
            <person name="Spatafora J."/>
            <person name="Crous P."/>
            <person name="Grigoriev I."/>
        </authorList>
    </citation>
    <scope>NUCLEOTIDE SEQUENCE</scope>
    <source>
        <strain evidence="3">Tuck. ex Michener</strain>
    </source>
</reference>
<proteinExistence type="predicted"/>
<dbReference type="OrthoDB" id="5363290at2759"/>
<accession>A0A6A6H1S3</accession>
<dbReference type="PANTHER" id="PTHR42083:SF1">
    <property type="entry name" value="MARVEL DOMAIN-CONTAINING PROTEIN"/>
    <property type="match status" value="1"/>
</dbReference>
<evidence type="ECO:0000313" key="4">
    <source>
        <dbReference type="Proteomes" id="UP000800092"/>
    </source>
</evidence>
<keyword evidence="2" id="KW-0472">Membrane</keyword>
<feature type="compositionally biased region" description="Low complexity" evidence="1">
    <location>
        <begin position="17"/>
        <end position="26"/>
    </location>
</feature>
<evidence type="ECO:0000313" key="3">
    <source>
        <dbReference type="EMBL" id="KAF2231829.1"/>
    </source>
</evidence>
<organism evidence="3 4">
    <name type="scientific">Viridothelium virens</name>
    <name type="common">Speckled blister lichen</name>
    <name type="synonym">Trypethelium virens</name>
    <dbReference type="NCBI Taxonomy" id="1048519"/>
    <lineage>
        <taxon>Eukaryota</taxon>
        <taxon>Fungi</taxon>
        <taxon>Dikarya</taxon>
        <taxon>Ascomycota</taxon>
        <taxon>Pezizomycotina</taxon>
        <taxon>Dothideomycetes</taxon>
        <taxon>Dothideomycetes incertae sedis</taxon>
        <taxon>Trypetheliales</taxon>
        <taxon>Trypetheliaceae</taxon>
        <taxon>Viridothelium</taxon>
    </lineage>
</organism>
<dbReference type="AlphaFoldDB" id="A0A6A6H1S3"/>
<feature type="transmembrane region" description="Helical" evidence="2">
    <location>
        <begin position="106"/>
        <end position="129"/>
    </location>
</feature>
<feature type="transmembrane region" description="Helical" evidence="2">
    <location>
        <begin position="149"/>
        <end position="168"/>
    </location>
</feature>
<feature type="transmembrane region" description="Helical" evidence="2">
    <location>
        <begin position="33"/>
        <end position="53"/>
    </location>
</feature>
<dbReference type="Proteomes" id="UP000800092">
    <property type="component" value="Unassembled WGS sequence"/>
</dbReference>
<evidence type="ECO:0008006" key="5">
    <source>
        <dbReference type="Google" id="ProtNLM"/>
    </source>
</evidence>
<feature type="transmembrane region" description="Helical" evidence="2">
    <location>
        <begin position="73"/>
        <end position="94"/>
    </location>
</feature>
<keyword evidence="2" id="KW-0812">Transmembrane</keyword>
<evidence type="ECO:0000256" key="2">
    <source>
        <dbReference type="SAM" id="Phobius"/>
    </source>
</evidence>
<dbReference type="PANTHER" id="PTHR42083">
    <property type="entry name" value="MARVEL DOMAIN-CONTAINING PROTEIN"/>
    <property type="match status" value="1"/>
</dbReference>
<keyword evidence="2" id="KW-1133">Transmembrane helix</keyword>
<keyword evidence="4" id="KW-1185">Reference proteome</keyword>
<name>A0A6A6H1S3_VIRVR</name>